<dbReference type="Pfam" id="PF03981">
    <property type="entry name" value="Ubiq_cyt_C_chap"/>
    <property type="match status" value="1"/>
</dbReference>
<gene>
    <name evidence="3" type="ORF">TOT_020000443</name>
</gene>
<dbReference type="KEGG" id="tot:TOT_020000443"/>
<dbReference type="eggNOG" id="ENOG502SRD5">
    <property type="taxonomic scope" value="Eukaryota"/>
</dbReference>
<feature type="domain" description="Ubiquinol-cytochrome c chaperone" evidence="2">
    <location>
        <begin position="194"/>
        <end position="333"/>
    </location>
</feature>
<dbReference type="Proteomes" id="UP000003786">
    <property type="component" value="Chromosome 2"/>
</dbReference>
<dbReference type="GeneID" id="20714592"/>
<feature type="region of interest" description="Disordered" evidence="1">
    <location>
        <begin position="404"/>
        <end position="440"/>
    </location>
</feature>
<organism evidence="3 4">
    <name type="scientific">Theileria orientalis strain Shintoku</name>
    <dbReference type="NCBI Taxonomy" id="869250"/>
    <lineage>
        <taxon>Eukaryota</taxon>
        <taxon>Sar</taxon>
        <taxon>Alveolata</taxon>
        <taxon>Apicomplexa</taxon>
        <taxon>Aconoidasida</taxon>
        <taxon>Piroplasmida</taxon>
        <taxon>Theileriidae</taxon>
        <taxon>Theileria</taxon>
    </lineage>
</organism>
<accession>J4C3C1</accession>
<dbReference type="OrthoDB" id="10253878at2759"/>
<reference evidence="3 4" key="1">
    <citation type="journal article" date="2012" name="MBio">
        <title>Comparative genome analysis of three eukaryotic parasites with differing abilities to transform leukocytes reveals key mediators of Theileria-induced leukocyte transformation.</title>
        <authorList>
            <person name="Hayashida K."/>
            <person name="Hara Y."/>
            <person name="Abe T."/>
            <person name="Yamasaki C."/>
            <person name="Toyoda A."/>
            <person name="Kosuge T."/>
            <person name="Suzuki Y."/>
            <person name="Sato Y."/>
            <person name="Kawashima S."/>
            <person name="Katayama T."/>
            <person name="Wakaguri H."/>
            <person name="Inoue N."/>
            <person name="Homma K."/>
            <person name="Tada-Umezaki M."/>
            <person name="Yagi Y."/>
            <person name="Fujii Y."/>
            <person name="Habara T."/>
            <person name="Kanehisa M."/>
            <person name="Watanabe H."/>
            <person name="Ito K."/>
            <person name="Gojobori T."/>
            <person name="Sugawara H."/>
            <person name="Imanishi T."/>
            <person name="Weir W."/>
            <person name="Gardner M."/>
            <person name="Pain A."/>
            <person name="Shiels B."/>
            <person name="Hattori M."/>
            <person name="Nene V."/>
            <person name="Sugimoto C."/>
        </authorList>
    </citation>
    <scope>NUCLEOTIDE SEQUENCE [LARGE SCALE GENOMIC DNA]</scope>
    <source>
        <strain evidence="3 4">Shintoku</strain>
    </source>
</reference>
<feature type="compositionally biased region" description="Low complexity" evidence="1">
    <location>
        <begin position="78"/>
        <end position="94"/>
    </location>
</feature>
<dbReference type="InterPro" id="IPR021150">
    <property type="entry name" value="Ubiq_cyt_c_chap"/>
</dbReference>
<proteinExistence type="predicted"/>
<keyword evidence="4" id="KW-1185">Reference proteome</keyword>
<evidence type="ECO:0000259" key="2">
    <source>
        <dbReference type="Pfam" id="PF03981"/>
    </source>
</evidence>
<name>J4C3C1_THEOR</name>
<evidence type="ECO:0000313" key="3">
    <source>
        <dbReference type="EMBL" id="BAM40181.1"/>
    </source>
</evidence>
<dbReference type="EMBL" id="AP011947">
    <property type="protein sequence ID" value="BAM40181.1"/>
    <property type="molecule type" value="Genomic_DNA"/>
</dbReference>
<sequence length="494" mass="57891">MNSVKYLSVFRDLNFIKPDIINCSICRPIWPKTIGINNHRNYTKPKATFHFKTRDCNTSSHYHFYSTDSIKLKSETQSSEPGTFPSSPTPSSEPKLSRPVDPSEHPLNFFDTYSLSFDPEDALEYSNHILDDPISDISVQESSKFLIPFPNPDPPTLFERLTKHFGDGYLYEPASTMVHLCVERLENEELTKVFDIGEGFNKRAYFLTLHVWLLYRRVEREIPEGVLLNRYLLKIFYKLIKDWLGLRQTPEFRFRAEFENTQNHMVKFIAELQKCTEDGYLYPYKMSVCFKKVMYEDDVSDEVVDLLVKYTIRQFMHLHNIDTHHLMNAMFLWGDTEEFCKPARLLKRPMMQLIKYGGTHQFYSVHLLFPLYTHHTLITLPTRQLSPTPRLPSKQSGPGWLGCTAHPGGVRGRQRKKRKTSKLEKPLHPTKNSRDNTESSWTRISYHADKNRYYKLILAKRPRRYELLSPKHLPTMAPHGGRVSLYLPHEPLIN</sequence>
<feature type="compositionally biased region" description="Basic and acidic residues" evidence="1">
    <location>
        <begin position="421"/>
        <end position="437"/>
    </location>
</feature>
<evidence type="ECO:0000256" key="1">
    <source>
        <dbReference type="SAM" id="MobiDB-lite"/>
    </source>
</evidence>
<dbReference type="VEuPathDB" id="PiroplasmaDB:TOT_020000443"/>
<dbReference type="RefSeq" id="XP_009690482.1">
    <property type="nucleotide sequence ID" value="XM_009692187.1"/>
</dbReference>
<protein>
    <recommendedName>
        <fullName evidence="2">Ubiquinol-cytochrome c chaperone domain-containing protein</fullName>
    </recommendedName>
</protein>
<dbReference type="AlphaFoldDB" id="J4C3C1"/>
<evidence type="ECO:0000313" key="4">
    <source>
        <dbReference type="Proteomes" id="UP000003786"/>
    </source>
</evidence>
<feature type="region of interest" description="Disordered" evidence="1">
    <location>
        <begin position="75"/>
        <end position="101"/>
    </location>
</feature>